<dbReference type="Pfam" id="PF05063">
    <property type="entry name" value="MT-A70"/>
    <property type="match status" value="1"/>
</dbReference>
<name>A0A2P2K2M3_RHIMU</name>
<sequence length="761" mass="84561">MEKQSDGNRNGVAPSNNNSGDDDETTVATIKRLRSQLESRIEAQHSAQLELLAALQSLVPNIVSSLDLSLQIASAFGHKSFKPTPPLPAPSTEKPHEIANQPKNPSSPRDTLSISTIESAKPDTGDAKFGIDESESPLSLVRVMVAECLLQRVPFDPIDSSTVLRKLENDQNATPAEKAALREVGGESGAILAVEMALRSMAEENHGIELEEFVVSGKSRVMVLNIDRNRLVKELPESAGYQQQQLELSNSSDLNQNQNRNEIINSGVDASGNGIFGMGGPMVPRPMPGDMWMGGDMWNGPPRGGMMGSRGMIMGQRGMMPRPPLGPSNMPIQITPQQQQQQQKPRTEEDDMKDLEALLSKKSYREMQKSKTGEELLNLLQRPTARETAVAARFKTKGGPQLKFYCSALTKDDCRRQSGSYMACDKVHFRRIIAAHTDISQGDCSFLDTCRHMKTCKYVHYELDPTPDVPMMMGAASLPPPKPLKRAEYCSEVELGEPQWINCDIRTFKMEILGQFGVIMADPPWDIHMELPYGTMADDEMRNLNVPVLQTDGLIFLWVTGRAMELGRECLELWGYKRVEEIIWVKTNQLQRIIRTGRTGHWLNHSKEHCLVGIKGNPEVNRNIDTDVIVAEVRETSRKPDEMYPMLERISPRTRKLELFARMHNTHAGWMSLGNQLDGVRLVDEGLRARFKAAYPDVMVHPPSPPRASAMEVDSSTSQMRSPFAGTESKPTAMQFTEHAAPVTTYGSEAKSMAIDASLVC</sequence>
<evidence type="ECO:0000256" key="1">
    <source>
        <dbReference type="PROSITE-ProRule" id="PRU00489"/>
    </source>
</evidence>
<evidence type="ECO:0000313" key="3">
    <source>
        <dbReference type="EMBL" id="MBW99942.1"/>
    </source>
</evidence>
<feature type="region of interest" description="Disordered" evidence="2">
    <location>
        <begin position="1"/>
        <end position="26"/>
    </location>
</feature>
<dbReference type="EMBL" id="GGEC01019459">
    <property type="protein sequence ID" value="MBW99942.1"/>
    <property type="molecule type" value="Transcribed_RNA"/>
</dbReference>
<dbReference type="InterPro" id="IPR029063">
    <property type="entry name" value="SAM-dependent_MTases_sf"/>
</dbReference>
<feature type="region of interest" description="Disordered" evidence="2">
    <location>
        <begin position="328"/>
        <end position="351"/>
    </location>
</feature>
<feature type="compositionally biased region" description="Polar residues" evidence="2">
    <location>
        <begin position="101"/>
        <end position="112"/>
    </location>
</feature>
<proteinExistence type="inferred from homology"/>
<dbReference type="PANTHER" id="PTHR12829">
    <property type="entry name" value="N6-ADENOSINE-METHYLTRANSFERASE"/>
    <property type="match status" value="1"/>
</dbReference>
<comment type="similarity">
    <text evidence="1">Belongs to the MT-A70-like family.</text>
</comment>
<dbReference type="Gene3D" id="3.40.50.150">
    <property type="entry name" value="Vaccinia Virus protein VP39"/>
    <property type="match status" value="1"/>
</dbReference>
<dbReference type="InterPro" id="IPR007757">
    <property type="entry name" value="MT-A70-like"/>
</dbReference>
<feature type="region of interest" description="Disordered" evidence="2">
    <location>
        <begin position="707"/>
        <end position="733"/>
    </location>
</feature>
<dbReference type="SUPFAM" id="SSF53335">
    <property type="entry name" value="S-adenosyl-L-methionine-dependent methyltransferases"/>
    <property type="match status" value="1"/>
</dbReference>
<protein>
    <recommendedName>
        <fullName evidence="4">N6-adenosine-methyltransferase MT-A70-like</fullName>
    </recommendedName>
</protein>
<reference evidence="3" key="1">
    <citation type="submission" date="2018-02" db="EMBL/GenBank/DDBJ databases">
        <title>Rhizophora mucronata_Transcriptome.</title>
        <authorList>
            <person name="Meera S.P."/>
            <person name="Sreeshan A."/>
            <person name="Augustine A."/>
        </authorList>
    </citation>
    <scope>NUCLEOTIDE SEQUENCE</scope>
    <source>
        <tissue evidence="3">Leaf</tissue>
    </source>
</reference>
<evidence type="ECO:0008006" key="4">
    <source>
        <dbReference type="Google" id="ProtNLM"/>
    </source>
</evidence>
<organism evidence="3">
    <name type="scientific">Rhizophora mucronata</name>
    <name type="common">Asiatic mangrove</name>
    <dbReference type="NCBI Taxonomy" id="61149"/>
    <lineage>
        <taxon>Eukaryota</taxon>
        <taxon>Viridiplantae</taxon>
        <taxon>Streptophyta</taxon>
        <taxon>Embryophyta</taxon>
        <taxon>Tracheophyta</taxon>
        <taxon>Spermatophyta</taxon>
        <taxon>Magnoliopsida</taxon>
        <taxon>eudicotyledons</taxon>
        <taxon>Gunneridae</taxon>
        <taxon>Pentapetalae</taxon>
        <taxon>rosids</taxon>
        <taxon>fabids</taxon>
        <taxon>Malpighiales</taxon>
        <taxon>Rhizophoraceae</taxon>
        <taxon>Rhizophora</taxon>
    </lineage>
</organism>
<dbReference type="GO" id="GO:0008168">
    <property type="term" value="F:methyltransferase activity"/>
    <property type="evidence" value="ECO:0007669"/>
    <property type="project" value="TreeGrafter"/>
</dbReference>
<dbReference type="PANTHER" id="PTHR12829:SF2">
    <property type="entry name" value="N6-ADENOSINE-METHYLTRANSFERASE MT-A70-LIKE"/>
    <property type="match status" value="1"/>
</dbReference>
<dbReference type="AlphaFoldDB" id="A0A2P2K2M3"/>
<dbReference type="PROSITE" id="PS51143">
    <property type="entry name" value="MT_A70"/>
    <property type="match status" value="1"/>
</dbReference>
<dbReference type="GO" id="GO:0036396">
    <property type="term" value="C:RNA N6-methyladenosine methyltransferase complex"/>
    <property type="evidence" value="ECO:0007669"/>
    <property type="project" value="TreeGrafter"/>
</dbReference>
<accession>A0A2P2K2M3</accession>
<feature type="region of interest" description="Disordered" evidence="2">
    <location>
        <begin position="79"/>
        <end position="112"/>
    </location>
</feature>
<evidence type="ECO:0000256" key="2">
    <source>
        <dbReference type="SAM" id="MobiDB-lite"/>
    </source>
</evidence>
<dbReference type="GO" id="GO:0005634">
    <property type="term" value="C:nucleus"/>
    <property type="evidence" value="ECO:0007669"/>
    <property type="project" value="TreeGrafter"/>
</dbReference>